<name>A0A1I2AJJ7_9BACT</name>
<feature type="signal peptide" evidence="2">
    <location>
        <begin position="1"/>
        <end position="25"/>
    </location>
</feature>
<dbReference type="PROSITE" id="PS51257">
    <property type="entry name" value="PROKAR_LIPOPROTEIN"/>
    <property type="match status" value="1"/>
</dbReference>
<gene>
    <name evidence="3" type="ORF">SAMN02745121_04293</name>
</gene>
<feature type="chain" id="PRO_5011733032" evidence="2">
    <location>
        <begin position="26"/>
        <end position="441"/>
    </location>
</feature>
<evidence type="ECO:0000313" key="3">
    <source>
        <dbReference type="EMBL" id="SFE43897.1"/>
    </source>
</evidence>
<protein>
    <submittedName>
        <fullName evidence="3">Uncharacterized protein</fullName>
    </submittedName>
</protein>
<proteinExistence type="predicted"/>
<keyword evidence="2" id="KW-0732">Signal</keyword>
<sequence length="441" mass="48107">MISRFRWFFTRRMLAFVTISLTAVSCDGCDGCSLSWGSDSDTGNAFTAKWLSCNGNQLCVPSLCGYGGGYTEEDLCAWHYFGEYPHSIPGGWNAEYGAACDWYNDPQIITPCEQNPSPPPLPSDNPTTSDGDSETGSGETGGPEESGTWYCKWDEMLEVGAKDMCFYFMKTDEMNDPVKRAEALGDPVNHRRCWQEGGTAIPCGMGTKEQAKMECATDCTQERDNREDGLLSDESVIPEEGTETHDTWDCSTVFFEEQVHFHDPSDGKPFCNYVMPVWGGDSSIKSFTATLSVAGSDGGSSSQTGLQGYLAMKTENCTVTKCDLVIDAMEMHSMPVIGIYTDAAGAQYSYEIWGADFQLAEELRGEYYLERGTVTFPLDSAVLRGWAEGASILDVPVPDVGPLLSMIQVEQLSGTLRDGVLSLTMGYTHDGTLGVLSLVTN</sequence>
<evidence type="ECO:0000256" key="1">
    <source>
        <dbReference type="SAM" id="MobiDB-lite"/>
    </source>
</evidence>
<reference evidence="4" key="1">
    <citation type="submission" date="2016-10" db="EMBL/GenBank/DDBJ databases">
        <authorList>
            <person name="Varghese N."/>
            <person name="Submissions S."/>
        </authorList>
    </citation>
    <scope>NUCLEOTIDE SEQUENCE [LARGE SCALE GENOMIC DNA]</scope>
    <source>
        <strain evidence="4">ATCC 25963</strain>
    </source>
</reference>
<dbReference type="Proteomes" id="UP000199400">
    <property type="component" value="Unassembled WGS sequence"/>
</dbReference>
<feature type="region of interest" description="Disordered" evidence="1">
    <location>
        <begin position="111"/>
        <end position="147"/>
    </location>
</feature>
<organism evidence="3 4">
    <name type="scientific">Nannocystis exedens</name>
    <dbReference type="NCBI Taxonomy" id="54"/>
    <lineage>
        <taxon>Bacteria</taxon>
        <taxon>Pseudomonadati</taxon>
        <taxon>Myxococcota</taxon>
        <taxon>Polyangia</taxon>
        <taxon>Nannocystales</taxon>
        <taxon>Nannocystaceae</taxon>
        <taxon>Nannocystis</taxon>
    </lineage>
</organism>
<dbReference type="STRING" id="54.SAMN02745121_04293"/>
<evidence type="ECO:0000313" key="4">
    <source>
        <dbReference type="Proteomes" id="UP000199400"/>
    </source>
</evidence>
<evidence type="ECO:0000256" key="2">
    <source>
        <dbReference type="SAM" id="SignalP"/>
    </source>
</evidence>
<dbReference type="EMBL" id="FOMX01000013">
    <property type="protein sequence ID" value="SFE43897.1"/>
    <property type="molecule type" value="Genomic_DNA"/>
</dbReference>
<accession>A0A1I2AJJ7</accession>
<dbReference type="AlphaFoldDB" id="A0A1I2AJJ7"/>
<keyword evidence="4" id="KW-1185">Reference proteome</keyword>
<feature type="compositionally biased region" description="Low complexity" evidence="1">
    <location>
        <begin position="124"/>
        <end position="147"/>
    </location>
</feature>